<proteinExistence type="predicted"/>
<reference evidence="1" key="1">
    <citation type="submission" date="2014-09" db="EMBL/GenBank/DDBJ databases">
        <title>Genome sequence of the luminous mushroom Mycena chlorophos for searching fungal bioluminescence genes.</title>
        <authorList>
            <person name="Tanaka Y."/>
            <person name="Kasuga D."/>
            <person name="Oba Y."/>
            <person name="Hase S."/>
            <person name="Sato K."/>
            <person name="Oba Y."/>
            <person name="Sakakibara Y."/>
        </authorList>
    </citation>
    <scope>NUCLEOTIDE SEQUENCE</scope>
</reference>
<dbReference type="EMBL" id="DF838246">
    <property type="protein sequence ID" value="GAT42758.1"/>
    <property type="molecule type" value="Genomic_DNA"/>
</dbReference>
<evidence type="ECO:0000313" key="1">
    <source>
        <dbReference type="EMBL" id="GAT42758.1"/>
    </source>
</evidence>
<organism evidence="1 2">
    <name type="scientific">Mycena chlorophos</name>
    <name type="common">Agaric fungus</name>
    <name type="synonym">Agaricus chlorophos</name>
    <dbReference type="NCBI Taxonomy" id="658473"/>
    <lineage>
        <taxon>Eukaryota</taxon>
        <taxon>Fungi</taxon>
        <taxon>Dikarya</taxon>
        <taxon>Basidiomycota</taxon>
        <taxon>Agaricomycotina</taxon>
        <taxon>Agaricomycetes</taxon>
        <taxon>Agaricomycetidae</taxon>
        <taxon>Agaricales</taxon>
        <taxon>Marasmiineae</taxon>
        <taxon>Mycenaceae</taxon>
        <taxon>Mycena</taxon>
    </lineage>
</organism>
<sequence length="141" mass="15574">MHTSVFKTIDDLRVHTWIVPQPAKAPRCALFTNPVRVGGGVTYASSTARRIYARDDLSVVVFLQTPDQSHRRNLLLFPATMSQGPAICIHGDVLVCCMKGNELVPPEVIGEQECRRLIQRWWAAGVKFDAAPLLPALATPI</sequence>
<keyword evidence="2" id="KW-1185">Reference proteome</keyword>
<name>A0ABQ0KV40_MYCCL</name>
<evidence type="ECO:0000313" key="2">
    <source>
        <dbReference type="Proteomes" id="UP000815677"/>
    </source>
</evidence>
<protein>
    <submittedName>
        <fullName evidence="1">Uncharacterized protein</fullName>
    </submittedName>
</protein>
<gene>
    <name evidence="1" type="ORF">MCHLO_00460</name>
</gene>
<accession>A0ABQ0KV40</accession>
<dbReference type="Proteomes" id="UP000815677">
    <property type="component" value="Unassembled WGS sequence"/>
</dbReference>